<dbReference type="AlphaFoldDB" id="A0A9Q9W5U6"/>
<gene>
    <name evidence="1" type="primary">LOC122134219</name>
</gene>
<proteinExistence type="predicted"/>
<dbReference type="GeneID" id="122134219"/>
<dbReference type="PANTHER" id="PTHR31751:SF44">
    <property type="entry name" value="SI:CH211-211K8.4-RELATED"/>
    <property type="match status" value="1"/>
</dbReference>
<dbReference type="PANTHER" id="PTHR31751">
    <property type="entry name" value="SI:CH211-108C17.2-RELATED-RELATED"/>
    <property type="match status" value="1"/>
</dbReference>
<sequence length="321" mass="37317">MDLQTNTVVDIQLVQSNEVGGRYHMEKEGLQRSLALLEARGVTLECIVTDRHPQIQKFLRERNIKQFYDVWRIEKGITRQLENICKLKDCEKLREWLGSIKNHIYWTAASSITGPERVAKWSSILNHVRDIHTHEDPNFPACLHPQKRSRDGNKWLVVPGLRHSTSWRKVMTNKRILKDVTKLSPHHQTSPFDSFHSVILRFAPKNVVFPFLGMLCRLYLAALHYNENVGRAQATTSTGRPLFKVNFPKGRKGQCTVKQVKTRPLTFKYLDDLQDLIFEHVFVDPAPYMDEVLKIPIPPDLCAEYERPDKEEVIMVSRLNQ</sequence>
<evidence type="ECO:0000313" key="1">
    <source>
        <dbReference type="RefSeq" id="XP_042577379.1"/>
    </source>
</evidence>
<reference evidence="1" key="1">
    <citation type="submission" date="2025-08" db="UniProtKB">
        <authorList>
            <consortium name="RefSeq"/>
        </authorList>
    </citation>
    <scope>IDENTIFICATION</scope>
    <source>
        <tissue evidence="1">Muscle</tissue>
    </source>
</reference>
<name>A0A9Q9W5U6_CYPCA</name>
<dbReference type="OrthoDB" id="5814287at2759"/>
<dbReference type="KEGG" id="ccar:122134219"/>
<organism evidence="1">
    <name type="scientific">Cyprinus carpio</name>
    <name type="common">Common carp</name>
    <dbReference type="NCBI Taxonomy" id="7962"/>
    <lineage>
        <taxon>Eukaryota</taxon>
        <taxon>Metazoa</taxon>
        <taxon>Chordata</taxon>
        <taxon>Craniata</taxon>
        <taxon>Vertebrata</taxon>
        <taxon>Euteleostomi</taxon>
        <taxon>Actinopterygii</taxon>
        <taxon>Neopterygii</taxon>
        <taxon>Teleostei</taxon>
        <taxon>Ostariophysi</taxon>
        <taxon>Cypriniformes</taxon>
        <taxon>Cyprinidae</taxon>
        <taxon>Cyprininae</taxon>
        <taxon>Cyprinus</taxon>
    </lineage>
</organism>
<dbReference type="RefSeq" id="XP_042577379.1">
    <property type="nucleotide sequence ID" value="XM_042721445.1"/>
</dbReference>
<dbReference type="Proteomes" id="UP001155660">
    <property type="component" value="Chromosome B3"/>
</dbReference>
<accession>A0A9Q9W5U6</accession>
<protein>
    <submittedName>
        <fullName evidence="1">Uncharacterized protein LOC122134219</fullName>
    </submittedName>
</protein>